<name>A0A8W8I458_MAGGI</name>
<feature type="chain" id="PRO_5036485853" evidence="2">
    <location>
        <begin position="26"/>
        <end position="152"/>
    </location>
</feature>
<evidence type="ECO:0000313" key="4">
    <source>
        <dbReference type="Proteomes" id="UP000005408"/>
    </source>
</evidence>
<accession>A0A8W8I458</accession>
<dbReference type="AlphaFoldDB" id="A0A8W8I458"/>
<reference evidence="3" key="1">
    <citation type="submission" date="2022-08" db="UniProtKB">
        <authorList>
            <consortium name="EnsemblMetazoa"/>
        </authorList>
    </citation>
    <scope>IDENTIFICATION</scope>
    <source>
        <strain evidence="3">05x7-T-G4-1.051#20</strain>
    </source>
</reference>
<proteinExistence type="predicted"/>
<evidence type="ECO:0000313" key="3">
    <source>
        <dbReference type="EnsemblMetazoa" id="G12495.1:cds"/>
    </source>
</evidence>
<dbReference type="EnsemblMetazoa" id="G12495.1">
    <property type="protein sequence ID" value="G12495.1:cds"/>
    <property type="gene ID" value="G12495"/>
</dbReference>
<keyword evidence="4" id="KW-1185">Reference proteome</keyword>
<keyword evidence="2" id="KW-0732">Signal</keyword>
<feature type="signal peptide" evidence="2">
    <location>
        <begin position="1"/>
        <end position="25"/>
    </location>
</feature>
<evidence type="ECO:0000256" key="1">
    <source>
        <dbReference type="SAM" id="MobiDB-lite"/>
    </source>
</evidence>
<evidence type="ECO:0000256" key="2">
    <source>
        <dbReference type="SAM" id="SignalP"/>
    </source>
</evidence>
<dbReference type="Proteomes" id="UP000005408">
    <property type="component" value="Unassembled WGS sequence"/>
</dbReference>
<feature type="compositionally biased region" description="Basic residues" evidence="1">
    <location>
        <begin position="76"/>
        <end position="143"/>
    </location>
</feature>
<dbReference type="OMA" id="NFGQLRH"/>
<dbReference type="OrthoDB" id="6211406at2759"/>
<sequence>MKTAFPVLAVLCGFLATEYLHQVGAETNEIAESNFGQLRHRRAVLSNPGGTPVVIGEEPIVAPGPVVPGPETTTKKPVKKTKKPKRPKQHKPGKRPKKSKGAKKDKKNKGPKAPKKDKKNKGPKGQKKDKKAKGSKKSNKGKKAKDAKPAGP</sequence>
<protein>
    <submittedName>
        <fullName evidence="3">Uncharacterized protein</fullName>
    </submittedName>
</protein>
<feature type="region of interest" description="Disordered" evidence="1">
    <location>
        <begin position="50"/>
        <end position="152"/>
    </location>
</feature>
<organism evidence="3 4">
    <name type="scientific">Magallana gigas</name>
    <name type="common">Pacific oyster</name>
    <name type="synonym">Crassostrea gigas</name>
    <dbReference type="NCBI Taxonomy" id="29159"/>
    <lineage>
        <taxon>Eukaryota</taxon>
        <taxon>Metazoa</taxon>
        <taxon>Spiralia</taxon>
        <taxon>Lophotrochozoa</taxon>
        <taxon>Mollusca</taxon>
        <taxon>Bivalvia</taxon>
        <taxon>Autobranchia</taxon>
        <taxon>Pteriomorphia</taxon>
        <taxon>Ostreida</taxon>
        <taxon>Ostreoidea</taxon>
        <taxon>Ostreidae</taxon>
        <taxon>Magallana</taxon>
    </lineage>
</organism>